<comment type="caution">
    <text evidence="2">The sequence shown here is derived from an EMBL/GenBank/DDBJ whole genome shotgun (WGS) entry which is preliminary data.</text>
</comment>
<dbReference type="AlphaFoldDB" id="A0AAV7VVH8"/>
<evidence type="ECO:0000313" key="2">
    <source>
        <dbReference type="EMBL" id="KAJ1205700.1"/>
    </source>
</evidence>
<accession>A0AAV7VVH8</accession>
<dbReference type="Proteomes" id="UP001066276">
    <property type="component" value="Chromosome 1_2"/>
</dbReference>
<keyword evidence="3" id="KW-1185">Reference proteome</keyword>
<dbReference type="EMBL" id="JANPWB010000002">
    <property type="protein sequence ID" value="KAJ1205700.1"/>
    <property type="molecule type" value="Genomic_DNA"/>
</dbReference>
<feature type="region of interest" description="Disordered" evidence="1">
    <location>
        <begin position="148"/>
        <end position="167"/>
    </location>
</feature>
<proteinExistence type="predicted"/>
<evidence type="ECO:0000313" key="3">
    <source>
        <dbReference type="Proteomes" id="UP001066276"/>
    </source>
</evidence>
<feature type="region of interest" description="Disordered" evidence="1">
    <location>
        <begin position="1"/>
        <end position="64"/>
    </location>
</feature>
<name>A0AAV7VVH8_PLEWA</name>
<reference evidence="2" key="1">
    <citation type="journal article" date="2022" name="bioRxiv">
        <title>Sequencing and chromosome-scale assembly of the giantPleurodeles waltlgenome.</title>
        <authorList>
            <person name="Brown T."/>
            <person name="Elewa A."/>
            <person name="Iarovenko S."/>
            <person name="Subramanian E."/>
            <person name="Araus A.J."/>
            <person name="Petzold A."/>
            <person name="Susuki M."/>
            <person name="Suzuki K.-i.T."/>
            <person name="Hayashi T."/>
            <person name="Toyoda A."/>
            <person name="Oliveira C."/>
            <person name="Osipova E."/>
            <person name="Leigh N.D."/>
            <person name="Simon A."/>
            <person name="Yun M.H."/>
        </authorList>
    </citation>
    <scope>NUCLEOTIDE SEQUENCE</scope>
    <source>
        <strain evidence="2">20211129_DDA</strain>
        <tissue evidence="2">Liver</tissue>
    </source>
</reference>
<protein>
    <submittedName>
        <fullName evidence="2">Uncharacterized protein</fullName>
    </submittedName>
</protein>
<organism evidence="2 3">
    <name type="scientific">Pleurodeles waltl</name>
    <name type="common">Iberian ribbed newt</name>
    <dbReference type="NCBI Taxonomy" id="8319"/>
    <lineage>
        <taxon>Eukaryota</taxon>
        <taxon>Metazoa</taxon>
        <taxon>Chordata</taxon>
        <taxon>Craniata</taxon>
        <taxon>Vertebrata</taxon>
        <taxon>Euteleostomi</taxon>
        <taxon>Amphibia</taxon>
        <taxon>Batrachia</taxon>
        <taxon>Caudata</taxon>
        <taxon>Salamandroidea</taxon>
        <taxon>Salamandridae</taxon>
        <taxon>Pleurodelinae</taxon>
        <taxon>Pleurodeles</taxon>
    </lineage>
</organism>
<sequence length="167" mass="17583">MCRPEGVDLAGSTRTGRRLREEKPGVSGELGRRPQQKRRAGQGPGGVLPPPSEMGGGGGVRACHPRHAGVEAAAKEGGADLEAMVSCGAPPPPGVRDDRQCESWPLKHAQRPERVRKQYRPLNPGRSAWTRREECRLGPAVSGACIVEGPVIPGRSGRGAEPPGPAK</sequence>
<gene>
    <name evidence="2" type="ORF">NDU88_001128</name>
</gene>
<evidence type="ECO:0000256" key="1">
    <source>
        <dbReference type="SAM" id="MobiDB-lite"/>
    </source>
</evidence>